<protein>
    <submittedName>
        <fullName evidence="1">Uncharacterized protein</fullName>
    </submittedName>
</protein>
<keyword evidence="2" id="KW-1185">Reference proteome</keyword>
<comment type="caution">
    <text evidence="1">The sequence shown here is derived from an EMBL/GenBank/DDBJ whole genome shotgun (WGS) entry which is preliminary data.</text>
</comment>
<organism evidence="1 2">
    <name type="scientific">Penicillium concentricum</name>
    <dbReference type="NCBI Taxonomy" id="293559"/>
    <lineage>
        <taxon>Eukaryota</taxon>
        <taxon>Fungi</taxon>
        <taxon>Dikarya</taxon>
        <taxon>Ascomycota</taxon>
        <taxon>Pezizomycotina</taxon>
        <taxon>Eurotiomycetes</taxon>
        <taxon>Eurotiomycetidae</taxon>
        <taxon>Eurotiales</taxon>
        <taxon>Aspergillaceae</taxon>
        <taxon>Penicillium</taxon>
    </lineage>
</organism>
<dbReference type="Proteomes" id="UP001147752">
    <property type="component" value="Unassembled WGS sequence"/>
</dbReference>
<proteinExistence type="predicted"/>
<evidence type="ECO:0000313" key="2">
    <source>
        <dbReference type="Proteomes" id="UP001147752"/>
    </source>
</evidence>
<dbReference type="AlphaFoldDB" id="A0A9W9UXW7"/>
<reference evidence="1" key="1">
    <citation type="submission" date="2022-12" db="EMBL/GenBank/DDBJ databases">
        <authorList>
            <person name="Petersen C."/>
        </authorList>
    </citation>
    <scope>NUCLEOTIDE SEQUENCE</scope>
    <source>
        <strain evidence="1">IBT 3081</strain>
    </source>
</reference>
<gene>
    <name evidence="1" type="ORF">N7517_009875</name>
</gene>
<sequence>MYAELWKVTVSTWFQLPSRAGKRRGDRDRDKWQATVWGEPVDGECDQWATLWDAWRWKA</sequence>
<dbReference type="EMBL" id="JAPZBT010000004">
    <property type="protein sequence ID" value="KAJ5360684.1"/>
    <property type="molecule type" value="Genomic_DNA"/>
</dbReference>
<evidence type="ECO:0000313" key="1">
    <source>
        <dbReference type="EMBL" id="KAJ5360684.1"/>
    </source>
</evidence>
<dbReference type="GeneID" id="81466781"/>
<name>A0A9W9UXW7_9EURO</name>
<accession>A0A9W9UXW7</accession>
<dbReference type="RefSeq" id="XP_056576170.1">
    <property type="nucleotide sequence ID" value="XM_056727598.1"/>
</dbReference>
<reference evidence="1" key="2">
    <citation type="journal article" date="2023" name="IMA Fungus">
        <title>Comparative genomic study of the Penicillium genus elucidates a diverse pangenome and 15 lateral gene transfer events.</title>
        <authorList>
            <person name="Petersen C."/>
            <person name="Sorensen T."/>
            <person name="Nielsen M.R."/>
            <person name="Sondergaard T.E."/>
            <person name="Sorensen J.L."/>
            <person name="Fitzpatrick D.A."/>
            <person name="Frisvad J.C."/>
            <person name="Nielsen K.L."/>
        </authorList>
    </citation>
    <scope>NUCLEOTIDE SEQUENCE</scope>
    <source>
        <strain evidence="1">IBT 3081</strain>
    </source>
</reference>